<keyword evidence="12" id="KW-1185">Reference proteome</keyword>
<dbReference type="CDD" id="cd02135">
    <property type="entry name" value="YdjA-like"/>
    <property type="match status" value="1"/>
</dbReference>
<feature type="binding site" evidence="8">
    <location>
        <position position="66"/>
    </location>
    <ligand>
        <name>FMN</name>
        <dbReference type="ChEBI" id="CHEBI:58210"/>
        <note>ligand shared between dimeric partners</note>
    </ligand>
</feature>
<dbReference type="PIRSF" id="PIRSF000232">
    <property type="entry name" value="YdjA"/>
    <property type="match status" value="1"/>
</dbReference>
<keyword evidence="2 7" id="KW-0285">Flavoprotein</keyword>
<dbReference type="eggNOG" id="COG0778">
    <property type="taxonomic scope" value="Bacteria"/>
</dbReference>
<evidence type="ECO:0000256" key="5">
    <source>
        <dbReference type="ARBA" id="ARBA00023002"/>
    </source>
</evidence>
<dbReference type="GO" id="GO:0016491">
    <property type="term" value="F:oxidoreductase activity"/>
    <property type="evidence" value="ECO:0007669"/>
    <property type="project" value="UniProtKB-UniRule"/>
</dbReference>
<dbReference type="EMBL" id="CP000830">
    <property type="protein sequence ID" value="ABV94360.1"/>
    <property type="molecule type" value="Genomic_DNA"/>
</dbReference>
<evidence type="ECO:0000256" key="7">
    <source>
        <dbReference type="PIRNR" id="PIRNR000232"/>
    </source>
</evidence>
<evidence type="ECO:0000256" key="4">
    <source>
        <dbReference type="ARBA" id="ARBA00022857"/>
    </source>
</evidence>
<evidence type="ECO:0000313" key="12">
    <source>
        <dbReference type="Proteomes" id="UP000006833"/>
    </source>
</evidence>
<dbReference type="Pfam" id="PF00881">
    <property type="entry name" value="Nitroreductase"/>
    <property type="match status" value="1"/>
</dbReference>
<sequence length="216" mass="22927">MIPARAVAPERDAEPMTTAPAPLPALTPRTDVLDFLLTRRSRPAKTLTAPYPDRAVLETLLTAAARTPDHGKLEPWRFVVLQGAALNRLAVLTEARGVALGQEPEKIAKARASFDTAGCVVAVIAAPKASEKIPRYEQDLSAGAVCLALVNAALAAGWGANWLTGYVAHDPVFGAEALGLEAEERVAGFIHLGTESAVPPERPRPDVAALTRWMSE</sequence>
<organism evidence="11 12">
    <name type="scientific">Dinoroseobacter shibae (strain DSM 16493 / NCIMB 14021 / DFL 12)</name>
    <dbReference type="NCBI Taxonomy" id="398580"/>
    <lineage>
        <taxon>Bacteria</taxon>
        <taxon>Pseudomonadati</taxon>
        <taxon>Pseudomonadota</taxon>
        <taxon>Alphaproteobacteria</taxon>
        <taxon>Rhodobacterales</taxon>
        <taxon>Roseobacteraceae</taxon>
        <taxon>Dinoroseobacter</taxon>
    </lineage>
</organism>
<evidence type="ECO:0000256" key="2">
    <source>
        <dbReference type="ARBA" id="ARBA00022630"/>
    </source>
</evidence>
<accession>A8LI26</accession>
<keyword evidence="5 7" id="KW-0560">Oxidoreductase</keyword>
<dbReference type="STRING" id="398580.Dshi_2627"/>
<keyword evidence="6 7" id="KW-0520">NAD</keyword>
<feature type="binding site" evidence="8">
    <location>
        <position position="70"/>
    </location>
    <ligand>
        <name>FMN</name>
        <dbReference type="ChEBI" id="CHEBI:58210"/>
        <note>ligand shared between dimeric partners</note>
    </ligand>
</feature>
<feature type="binding site" description="in other chain" evidence="8">
    <location>
        <begin position="39"/>
        <end position="41"/>
    </location>
    <ligand>
        <name>FMN</name>
        <dbReference type="ChEBI" id="CHEBI:58210"/>
        <note>ligand shared between dimeric partners</note>
    </ligand>
</feature>
<dbReference type="InterPro" id="IPR000415">
    <property type="entry name" value="Nitroreductase-like"/>
</dbReference>
<evidence type="ECO:0000256" key="8">
    <source>
        <dbReference type="PIRSR" id="PIRSR000232-1"/>
    </source>
</evidence>
<evidence type="ECO:0000313" key="11">
    <source>
        <dbReference type="EMBL" id="ABV94360.1"/>
    </source>
</evidence>
<name>A8LI26_DINSH</name>
<dbReference type="HOGENOM" id="CLU_070764_5_0_5"/>
<evidence type="ECO:0000256" key="1">
    <source>
        <dbReference type="ARBA" id="ARBA00007118"/>
    </source>
</evidence>
<evidence type="ECO:0000259" key="10">
    <source>
        <dbReference type="Pfam" id="PF00881"/>
    </source>
</evidence>
<reference evidence="12" key="1">
    <citation type="journal article" date="2010" name="ISME J.">
        <title>The complete genome sequence of the algal symbiont Dinoroseobacter shibae: a hitchhiker's guide to life in the sea.</title>
        <authorList>
            <person name="Wagner-Dobler I."/>
            <person name="Ballhausen B."/>
            <person name="Berger M."/>
            <person name="Brinkhoff T."/>
            <person name="Buchholz I."/>
            <person name="Bunk B."/>
            <person name="Cypionka H."/>
            <person name="Daniel R."/>
            <person name="Drepper T."/>
            <person name="Gerdts G."/>
            <person name="Hahnke S."/>
            <person name="Han C."/>
            <person name="Jahn D."/>
            <person name="Kalhoefer D."/>
            <person name="Kiss H."/>
            <person name="Klenk H.P."/>
            <person name="Kyrpides N."/>
            <person name="Liebl W."/>
            <person name="Liesegang H."/>
            <person name="Meincke L."/>
            <person name="Pati A."/>
            <person name="Petersen J."/>
            <person name="Piekarski T."/>
            <person name="Pommerenke C."/>
            <person name="Pradella S."/>
            <person name="Pukall R."/>
            <person name="Rabus R."/>
            <person name="Stackebrandt E."/>
            <person name="Thole S."/>
            <person name="Thompson L."/>
            <person name="Tielen P."/>
            <person name="Tomasch J."/>
            <person name="von Jan M."/>
            <person name="Wanphrut N."/>
            <person name="Wichels A."/>
            <person name="Zech H."/>
            <person name="Simon M."/>
        </authorList>
    </citation>
    <scope>NUCLEOTIDE SEQUENCE [LARGE SCALE GENOMIC DNA]</scope>
    <source>
        <strain evidence="12">DSM 16493 / NCIMB 14021 / DFL 12</strain>
    </source>
</reference>
<dbReference type="KEGG" id="dsh:Dshi_2627"/>
<evidence type="ECO:0000256" key="9">
    <source>
        <dbReference type="SAM" id="MobiDB-lite"/>
    </source>
</evidence>
<dbReference type="InterPro" id="IPR029479">
    <property type="entry name" value="Nitroreductase"/>
</dbReference>
<dbReference type="SUPFAM" id="SSF55469">
    <property type="entry name" value="FMN-dependent nitroreductase-like"/>
    <property type="match status" value="1"/>
</dbReference>
<keyword evidence="4 7" id="KW-0521">NADP</keyword>
<dbReference type="EC" id="1.-.-.-" evidence="7"/>
<proteinExistence type="inferred from homology"/>
<dbReference type="PANTHER" id="PTHR43821">
    <property type="entry name" value="NAD(P)H NITROREDUCTASE YDJA-RELATED"/>
    <property type="match status" value="1"/>
</dbReference>
<comment type="similarity">
    <text evidence="1 7">Belongs to the nitroreductase family.</text>
</comment>
<feature type="region of interest" description="Disordered" evidence="9">
    <location>
        <begin position="1"/>
        <end position="24"/>
    </location>
</feature>
<evidence type="ECO:0000256" key="3">
    <source>
        <dbReference type="ARBA" id="ARBA00022643"/>
    </source>
</evidence>
<keyword evidence="3 7" id="KW-0288">FMN</keyword>
<dbReference type="InterPro" id="IPR026021">
    <property type="entry name" value="YdjA-like"/>
</dbReference>
<dbReference type="Proteomes" id="UP000006833">
    <property type="component" value="Chromosome"/>
</dbReference>
<feature type="domain" description="Nitroreductase" evidence="10">
    <location>
        <begin position="39"/>
        <end position="193"/>
    </location>
</feature>
<protein>
    <recommendedName>
        <fullName evidence="7">Putative NAD(P)H nitroreductase</fullName>
        <ecNumber evidence="7">1.-.-.-</ecNumber>
    </recommendedName>
</protein>
<comment type="cofactor">
    <cofactor evidence="8">
        <name>FMN</name>
        <dbReference type="ChEBI" id="CHEBI:58210"/>
    </cofactor>
    <text evidence="8">Binds 1 FMN per subunit.</text>
</comment>
<gene>
    <name evidence="11" type="ordered locus">Dshi_2627</name>
</gene>
<evidence type="ECO:0000256" key="6">
    <source>
        <dbReference type="ARBA" id="ARBA00023027"/>
    </source>
</evidence>
<dbReference type="PANTHER" id="PTHR43821:SF1">
    <property type="entry name" value="NAD(P)H NITROREDUCTASE YDJA-RELATED"/>
    <property type="match status" value="1"/>
</dbReference>
<dbReference type="Gene3D" id="3.40.109.10">
    <property type="entry name" value="NADH Oxidase"/>
    <property type="match status" value="1"/>
</dbReference>
<dbReference type="InterPro" id="IPR052530">
    <property type="entry name" value="NAD(P)H_nitroreductase"/>
</dbReference>
<dbReference type="AlphaFoldDB" id="A8LI26"/>
<feature type="binding site" description="in other chain" evidence="8">
    <location>
        <begin position="162"/>
        <end position="164"/>
    </location>
    <ligand>
        <name>FMN</name>
        <dbReference type="ChEBI" id="CHEBI:58210"/>
        <note>ligand shared between dimeric partners</note>
    </ligand>
</feature>